<keyword evidence="6" id="KW-1185">Reference proteome</keyword>
<dbReference type="Proteomes" id="UP000218968">
    <property type="component" value="Chromosome"/>
</dbReference>
<evidence type="ECO:0000259" key="4">
    <source>
        <dbReference type="Pfam" id="PF20990"/>
    </source>
</evidence>
<dbReference type="AlphaFoldDB" id="A0A290XGE5"/>
<keyword evidence="2" id="KW-0812">Transmembrane</keyword>
<dbReference type="KEGG" id="lum:CNR27_12945"/>
<feature type="domain" description="Predicted membrane protein YciQ-like C-terminal" evidence="4">
    <location>
        <begin position="296"/>
        <end position="524"/>
    </location>
</feature>
<accession>A0A290XGE5</accession>
<feature type="transmembrane region" description="Helical" evidence="2">
    <location>
        <begin position="409"/>
        <end position="431"/>
    </location>
</feature>
<feature type="transmembrane region" description="Helical" evidence="2">
    <location>
        <begin position="437"/>
        <end position="459"/>
    </location>
</feature>
<feature type="domain" description="DUF2207" evidence="3">
    <location>
        <begin position="48"/>
        <end position="237"/>
    </location>
</feature>
<keyword evidence="2" id="KW-0472">Membrane</keyword>
<organism evidence="5 6">
    <name type="scientific">Luteimonas chenhongjianii</name>
    <dbReference type="NCBI Taxonomy" id="2006110"/>
    <lineage>
        <taxon>Bacteria</taxon>
        <taxon>Pseudomonadati</taxon>
        <taxon>Pseudomonadota</taxon>
        <taxon>Gammaproteobacteria</taxon>
        <taxon>Lysobacterales</taxon>
        <taxon>Lysobacteraceae</taxon>
        <taxon>Luteimonas</taxon>
    </lineage>
</organism>
<gene>
    <name evidence="5" type="ORF">CNR27_12945</name>
</gene>
<evidence type="ECO:0000256" key="1">
    <source>
        <dbReference type="SAM" id="MobiDB-lite"/>
    </source>
</evidence>
<dbReference type="InterPro" id="IPR018702">
    <property type="entry name" value="DUF2207"/>
</dbReference>
<evidence type="ECO:0000313" key="5">
    <source>
        <dbReference type="EMBL" id="ATD68225.1"/>
    </source>
</evidence>
<feature type="region of interest" description="Disordered" evidence="1">
    <location>
        <begin position="572"/>
        <end position="593"/>
    </location>
</feature>
<keyword evidence="2" id="KW-1133">Transmembrane helix</keyword>
<proteinExistence type="predicted"/>
<evidence type="ECO:0000256" key="2">
    <source>
        <dbReference type="SAM" id="Phobius"/>
    </source>
</evidence>
<sequence>MRMDRDFDIARRCRSPVPIIPRGIEGLIRVLIALLLACVMAPASAQERILRHDVDARILADGRIDVTERIELRAEGRIFRHGLVRDFPLRGRGLDGEPLVAEVQIRDVLRDGRAEPWRVERVGDVLRLHTGDARHLPMPSQPVYTLHYRSARQIVFGETQDAVTLAAMGTGHQVPVEQATVSLTLPAPVEVGSLRAEGVTGAGGRDLHVALSATGQARWTLTRPLPAHTGLRVRLAFPKGIVAAPEPRQQAIWWLRDHSGLVLALAGWLVLAIYCVRRWQRVRQPLVYGVVPLRDEPPAGFSPAGLRYIRRMRYDARTFAADLLASAVDDHLRLQRTPQGARTGWRIERTREGAQALPTLEQRALVSALLPEARDTVELRRHASARIAQAWKAHETALRRRFQPALFRAHRGAIVGALAIAVASAGPALWFSRHAPSLPATLLVIASMAPVLLVLVMLVREPTAEGRKLLAHAEGLRRSMASAAKGARRDAAGATAPLLDAARYARLLPYAVALDVEDAWTSAFAASVGAPAARKAVAGFSWYRGITVTDLGRFSRSMGDSLSARLAAVVHPRRRRHGETGGARAAGEDTGQA</sequence>
<protein>
    <recommendedName>
        <fullName evidence="7">DUF2207 domain-containing protein</fullName>
    </recommendedName>
</protein>
<dbReference type="Pfam" id="PF09972">
    <property type="entry name" value="DUF2207"/>
    <property type="match status" value="1"/>
</dbReference>
<dbReference type="InterPro" id="IPR048389">
    <property type="entry name" value="YciQ-like_C"/>
</dbReference>
<reference evidence="6" key="1">
    <citation type="submission" date="2017-09" db="EMBL/GenBank/DDBJ databases">
        <title>Luteimonas liuhanmingii sp.nov., isolated from the intestinal contents of Tibetan Plateau Pika in Yushu, Qinghai Province, China.</title>
        <authorList>
            <person name="Gui Z."/>
        </authorList>
    </citation>
    <scope>NUCLEOTIDE SEQUENCE [LARGE SCALE GENOMIC DNA]</scope>
    <source>
        <strain evidence="6">100111</strain>
    </source>
</reference>
<dbReference type="Pfam" id="PF20990">
    <property type="entry name" value="DUF2207_C"/>
    <property type="match status" value="1"/>
</dbReference>
<feature type="transmembrane region" description="Helical" evidence="2">
    <location>
        <begin position="258"/>
        <end position="276"/>
    </location>
</feature>
<name>A0A290XGE5_9GAMM</name>
<evidence type="ECO:0000259" key="3">
    <source>
        <dbReference type="Pfam" id="PF09972"/>
    </source>
</evidence>
<evidence type="ECO:0008006" key="7">
    <source>
        <dbReference type="Google" id="ProtNLM"/>
    </source>
</evidence>
<dbReference type="EMBL" id="CP023406">
    <property type="protein sequence ID" value="ATD68225.1"/>
    <property type="molecule type" value="Genomic_DNA"/>
</dbReference>
<evidence type="ECO:0000313" key="6">
    <source>
        <dbReference type="Proteomes" id="UP000218968"/>
    </source>
</evidence>